<evidence type="ECO:0000313" key="3">
    <source>
        <dbReference type="Proteomes" id="UP000003676"/>
    </source>
</evidence>
<dbReference type="HOGENOM" id="CLU_3182910_0_0_7"/>
<protein>
    <submittedName>
        <fullName evidence="2">Uncharacterized protein</fullName>
    </submittedName>
</protein>
<comment type="caution">
    <text evidence="2">The sequence shown here is derived from an EMBL/GenBank/DDBJ whole genome shotgun (WGS) entry which is preliminary data.</text>
</comment>
<dbReference type="Proteomes" id="UP000003676">
    <property type="component" value="Unassembled WGS sequence"/>
</dbReference>
<sequence length="46" mass="5199">MYRRPPPDPAGMHAGRTVVGQPQRSDSSYKKKPQRGMTLGRSWKNS</sequence>
<name>B6WUM2_9BACT</name>
<reference evidence="2 3" key="1">
    <citation type="submission" date="2008-10" db="EMBL/GenBank/DDBJ databases">
        <title>Draft genome sequence of Desulvovibrio piger (ATCC 29098).</title>
        <authorList>
            <person name="Sudarsanam P."/>
            <person name="Ley R."/>
            <person name="Guruge J."/>
            <person name="Turnbaugh P.J."/>
            <person name="Mahowald M."/>
            <person name="Liep D."/>
            <person name="Gordon J."/>
        </authorList>
    </citation>
    <scope>NUCLEOTIDE SEQUENCE [LARGE SCALE GENOMIC DNA]</scope>
    <source>
        <strain evidence="2 3">ATCC 29098</strain>
    </source>
</reference>
<gene>
    <name evidence="2" type="ORF">DESPIG_01783</name>
</gene>
<reference evidence="2 3" key="2">
    <citation type="submission" date="2008-10" db="EMBL/GenBank/DDBJ databases">
        <authorList>
            <person name="Fulton L."/>
            <person name="Clifton S."/>
            <person name="Fulton B."/>
            <person name="Xu J."/>
            <person name="Minx P."/>
            <person name="Pepin K.H."/>
            <person name="Johnson M."/>
            <person name="Bhonagiri V."/>
            <person name="Nash W.E."/>
            <person name="Mardis E.R."/>
            <person name="Wilson R.K."/>
        </authorList>
    </citation>
    <scope>NUCLEOTIDE SEQUENCE [LARGE SCALE GENOMIC DNA]</scope>
    <source>
        <strain evidence="2 3">ATCC 29098</strain>
    </source>
</reference>
<evidence type="ECO:0000256" key="1">
    <source>
        <dbReference type="SAM" id="MobiDB-lite"/>
    </source>
</evidence>
<proteinExistence type="predicted"/>
<dbReference type="AlphaFoldDB" id="B6WUM2"/>
<organism evidence="2 3">
    <name type="scientific">Desulfovibrio piger ATCC 29098</name>
    <dbReference type="NCBI Taxonomy" id="411464"/>
    <lineage>
        <taxon>Bacteria</taxon>
        <taxon>Pseudomonadati</taxon>
        <taxon>Thermodesulfobacteriota</taxon>
        <taxon>Desulfovibrionia</taxon>
        <taxon>Desulfovibrionales</taxon>
        <taxon>Desulfovibrionaceae</taxon>
        <taxon>Desulfovibrio</taxon>
    </lineage>
</organism>
<accession>B6WUM2</accession>
<dbReference type="EMBL" id="ABXU01000056">
    <property type="protein sequence ID" value="EEB33315.1"/>
    <property type="molecule type" value="Genomic_DNA"/>
</dbReference>
<evidence type="ECO:0000313" key="2">
    <source>
        <dbReference type="EMBL" id="EEB33315.1"/>
    </source>
</evidence>
<feature type="region of interest" description="Disordered" evidence="1">
    <location>
        <begin position="1"/>
        <end position="46"/>
    </location>
</feature>